<dbReference type="GO" id="GO:0003677">
    <property type="term" value="F:DNA binding"/>
    <property type="evidence" value="ECO:0007669"/>
    <property type="project" value="UniProtKB-KW"/>
</dbReference>
<evidence type="ECO:0000256" key="1">
    <source>
        <dbReference type="ARBA" id="ARBA00023125"/>
    </source>
</evidence>
<dbReference type="InterPro" id="IPR001387">
    <property type="entry name" value="Cro/C1-type_HTH"/>
</dbReference>
<reference evidence="3" key="2">
    <citation type="journal article" date="2021" name="PeerJ">
        <title>Extensive microbial diversity within the chicken gut microbiome revealed by metagenomics and culture.</title>
        <authorList>
            <person name="Gilroy R."/>
            <person name="Ravi A."/>
            <person name="Getino M."/>
            <person name="Pursley I."/>
            <person name="Horton D.L."/>
            <person name="Alikhan N.F."/>
            <person name="Baker D."/>
            <person name="Gharbi K."/>
            <person name="Hall N."/>
            <person name="Watson M."/>
            <person name="Adriaenssens E.M."/>
            <person name="Foster-Nyarko E."/>
            <person name="Jarju S."/>
            <person name="Secka A."/>
            <person name="Antonio M."/>
            <person name="Oren A."/>
            <person name="Chaudhuri R.R."/>
            <person name="La Ragione R."/>
            <person name="Hildebrand F."/>
            <person name="Pallen M.J."/>
        </authorList>
    </citation>
    <scope>NUCLEOTIDE SEQUENCE</scope>
    <source>
        <strain evidence="3">ChiW16-3235</strain>
    </source>
</reference>
<gene>
    <name evidence="3" type="ORF">IAB94_00775</name>
</gene>
<feature type="domain" description="HTH cro/C1-type" evidence="2">
    <location>
        <begin position="8"/>
        <end position="62"/>
    </location>
</feature>
<name>A0A9D1J928_9FIRM</name>
<dbReference type="SUPFAM" id="SSF47413">
    <property type="entry name" value="lambda repressor-like DNA-binding domains"/>
    <property type="match status" value="1"/>
</dbReference>
<dbReference type="AlphaFoldDB" id="A0A9D1J928"/>
<accession>A0A9D1J928</accession>
<dbReference type="PANTHER" id="PTHR46558:SF11">
    <property type="entry name" value="HTH-TYPE TRANSCRIPTIONAL REGULATOR XRE"/>
    <property type="match status" value="1"/>
</dbReference>
<proteinExistence type="predicted"/>
<evidence type="ECO:0000313" key="4">
    <source>
        <dbReference type="Proteomes" id="UP000823913"/>
    </source>
</evidence>
<evidence type="ECO:0000313" key="3">
    <source>
        <dbReference type="EMBL" id="HIR66562.1"/>
    </source>
</evidence>
<comment type="caution">
    <text evidence="3">The sequence shown here is derived from an EMBL/GenBank/DDBJ whole genome shotgun (WGS) entry which is preliminary data.</text>
</comment>
<dbReference type="EMBL" id="DVHK01000017">
    <property type="protein sequence ID" value="HIR66562.1"/>
    <property type="molecule type" value="Genomic_DNA"/>
</dbReference>
<dbReference type="Pfam" id="PF01381">
    <property type="entry name" value="HTH_3"/>
    <property type="match status" value="1"/>
</dbReference>
<dbReference type="PANTHER" id="PTHR46558">
    <property type="entry name" value="TRACRIPTIONAL REGULATORY PROTEIN-RELATED-RELATED"/>
    <property type="match status" value="1"/>
</dbReference>
<dbReference type="SMART" id="SM00530">
    <property type="entry name" value="HTH_XRE"/>
    <property type="match status" value="1"/>
</dbReference>
<dbReference type="Proteomes" id="UP000823913">
    <property type="component" value="Unassembled WGS sequence"/>
</dbReference>
<sequence>MKAFGDRLRELRLARGLTQKQLGAILCVSSNTVHSWESDKQEPSMCMLLTIGEYFDVTLDYLFGRSDY</sequence>
<dbReference type="Gene3D" id="1.10.260.40">
    <property type="entry name" value="lambda repressor-like DNA-binding domains"/>
    <property type="match status" value="1"/>
</dbReference>
<protein>
    <submittedName>
        <fullName evidence="3">Helix-turn-helix transcriptional regulator</fullName>
    </submittedName>
</protein>
<organism evidence="3 4">
    <name type="scientific">Candidatus Coproplasma avicola</name>
    <dbReference type="NCBI Taxonomy" id="2840744"/>
    <lineage>
        <taxon>Bacteria</taxon>
        <taxon>Bacillati</taxon>
        <taxon>Bacillota</taxon>
        <taxon>Clostridia</taxon>
        <taxon>Eubacteriales</taxon>
        <taxon>Candidatus Coproplasma</taxon>
    </lineage>
</organism>
<evidence type="ECO:0000259" key="2">
    <source>
        <dbReference type="PROSITE" id="PS50943"/>
    </source>
</evidence>
<dbReference type="InterPro" id="IPR010982">
    <property type="entry name" value="Lambda_DNA-bd_dom_sf"/>
</dbReference>
<reference evidence="3" key="1">
    <citation type="submission" date="2020-10" db="EMBL/GenBank/DDBJ databases">
        <authorList>
            <person name="Gilroy R."/>
        </authorList>
    </citation>
    <scope>NUCLEOTIDE SEQUENCE</scope>
    <source>
        <strain evidence="3">ChiW16-3235</strain>
    </source>
</reference>
<dbReference type="CDD" id="cd00093">
    <property type="entry name" value="HTH_XRE"/>
    <property type="match status" value="1"/>
</dbReference>
<keyword evidence="1" id="KW-0238">DNA-binding</keyword>
<dbReference type="PROSITE" id="PS50943">
    <property type="entry name" value="HTH_CROC1"/>
    <property type="match status" value="1"/>
</dbReference>